<dbReference type="SUPFAM" id="SSF57829">
    <property type="entry name" value="Zn-binding ribosomal proteins"/>
    <property type="match status" value="1"/>
</dbReference>
<feature type="region of interest" description="Disordered" evidence="6">
    <location>
        <begin position="1"/>
        <end position="21"/>
    </location>
</feature>
<evidence type="ECO:0000256" key="5">
    <source>
        <dbReference type="HAMAP-Rule" id="MF_00340"/>
    </source>
</evidence>
<dbReference type="RefSeq" id="WP_133528850.1">
    <property type="nucleotide sequence ID" value="NZ_CALCQM010000087.1"/>
</dbReference>
<evidence type="ECO:0000256" key="4">
    <source>
        <dbReference type="ARBA" id="ARBA00035178"/>
    </source>
</evidence>
<comment type="similarity">
    <text evidence="1 5">Belongs to the bacterial ribosomal protein bL32 family.</text>
</comment>
<evidence type="ECO:0000256" key="1">
    <source>
        <dbReference type="ARBA" id="ARBA00008560"/>
    </source>
</evidence>
<sequence length="66" mass="7424">MAVPKRKTSKARRDKRRSPNMKMTAPGLCICPQCHQPKLPHRVCPNCNYYDGKSVINEVTEAPAEA</sequence>
<evidence type="ECO:0000313" key="8">
    <source>
        <dbReference type="Proteomes" id="UP000295500"/>
    </source>
</evidence>
<dbReference type="Pfam" id="PF01783">
    <property type="entry name" value="Ribosomal_L32p"/>
    <property type="match status" value="1"/>
</dbReference>
<reference evidence="7 8" key="1">
    <citation type="submission" date="2019-03" db="EMBL/GenBank/DDBJ databases">
        <title>Genomic Encyclopedia of Type Strains, Phase IV (KMG-IV): sequencing the most valuable type-strain genomes for metagenomic binning, comparative biology and taxonomic classification.</title>
        <authorList>
            <person name="Goeker M."/>
        </authorList>
    </citation>
    <scope>NUCLEOTIDE SEQUENCE [LARGE SCALE GENOMIC DNA]</scope>
    <source>
        <strain evidence="7 8">DSM 28287</strain>
    </source>
</reference>
<protein>
    <recommendedName>
        <fullName evidence="4 5">Large ribosomal subunit protein bL32</fullName>
    </recommendedName>
</protein>
<comment type="caution">
    <text evidence="7">The sequence shown here is derived from an EMBL/GenBank/DDBJ whole genome shotgun (WGS) entry which is preliminary data.</text>
</comment>
<evidence type="ECO:0000256" key="6">
    <source>
        <dbReference type="SAM" id="MobiDB-lite"/>
    </source>
</evidence>
<evidence type="ECO:0000313" key="7">
    <source>
        <dbReference type="EMBL" id="TDP52313.1"/>
    </source>
</evidence>
<dbReference type="Proteomes" id="UP000295500">
    <property type="component" value="Unassembled WGS sequence"/>
</dbReference>
<dbReference type="PANTHER" id="PTHR35534">
    <property type="entry name" value="50S RIBOSOMAL PROTEIN L32"/>
    <property type="match status" value="1"/>
</dbReference>
<accession>A0A4R6PYE4</accession>
<dbReference type="PANTHER" id="PTHR35534:SF1">
    <property type="entry name" value="LARGE RIBOSOMAL SUBUNIT PROTEIN BL32"/>
    <property type="match status" value="1"/>
</dbReference>
<dbReference type="OrthoDB" id="9812874at2"/>
<proteinExistence type="inferred from homology"/>
<feature type="compositionally biased region" description="Basic residues" evidence="6">
    <location>
        <begin position="1"/>
        <end position="19"/>
    </location>
</feature>
<dbReference type="AlphaFoldDB" id="A0A4R6PYE4"/>
<evidence type="ECO:0000256" key="2">
    <source>
        <dbReference type="ARBA" id="ARBA00022980"/>
    </source>
</evidence>
<dbReference type="GO" id="GO:0015934">
    <property type="term" value="C:large ribosomal subunit"/>
    <property type="evidence" value="ECO:0007669"/>
    <property type="project" value="InterPro"/>
</dbReference>
<dbReference type="Gene3D" id="1.20.5.640">
    <property type="entry name" value="Single helix bin"/>
    <property type="match status" value="1"/>
</dbReference>
<dbReference type="NCBIfam" id="TIGR01031">
    <property type="entry name" value="rpmF_bact"/>
    <property type="match status" value="1"/>
</dbReference>
<organism evidence="7 8">
    <name type="scientific">Aminicella lysinilytica</name>
    <dbReference type="NCBI Taxonomy" id="433323"/>
    <lineage>
        <taxon>Bacteria</taxon>
        <taxon>Bacillati</taxon>
        <taxon>Bacillota</taxon>
        <taxon>Clostridia</taxon>
        <taxon>Peptostreptococcales</taxon>
        <taxon>Anaerovoracaceae</taxon>
        <taxon>Aminicella</taxon>
    </lineage>
</organism>
<keyword evidence="2 5" id="KW-0689">Ribosomal protein</keyword>
<dbReference type="InterPro" id="IPR011332">
    <property type="entry name" value="Ribosomal_zn-bd"/>
</dbReference>
<dbReference type="HAMAP" id="MF_00340">
    <property type="entry name" value="Ribosomal_bL32"/>
    <property type="match status" value="1"/>
</dbReference>
<keyword evidence="3 5" id="KW-0687">Ribonucleoprotein</keyword>
<keyword evidence="8" id="KW-1185">Reference proteome</keyword>
<dbReference type="InterPro" id="IPR044957">
    <property type="entry name" value="Ribosomal_bL32_bact"/>
</dbReference>
<dbReference type="EMBL" id="SNXO01000027">
    <property type="protein sequence ID" value="TDP52313.1"/>
    <property type="molecule type" value="Genomic_DNA"/>
</dbReference>
<gene>
    <name evidence="5" type="primary">rpmF</name>
    <name evidence="7" type="ORF">EV211_12729</name>
</gene>
<dbReference type="GO" id="GO:0006412">
    <property type="term" value="P:translation"/>
    <property type="evidence" value="ECO:0007669"/>
    <property type="project" value="UniProtKB-UniRule"/>
</dbReference>
<evidence type="ECO:0000256" key="3">
    <source>
        <dbReference type="ARBA" id="ARBA00023274"/>
    </source>
</evidence>
<dbReference type="InterPro" id="IPR002677">
    <property type="entry name" value="Ribosomal_bL32"/>
</dbReference>
<dbReference type="GO" id="GO:0003735">
    <property type="term" value="F:structural constituent of ribosome"/>
    <property type="evidence" value="ECO:0007669"/>
    <property type="project" value="InterPro"/>
</dbReference>
<name>A0A4R6PYE4_9FIRM</name>